<dbReference type="AlphaFoldDB" id="A0A7U2F387"/>
<gene>
    <name evidence="2" type="ORF">JI435_016580</name>
</gene>
<keyword evidence="3" id="KW-1185">Reference proteome</keyword>
<keyword evidence="1" id="KW-0732">Signal</keyword>
<proteinExistence type="predicted"/>
<dbReference type="OMA" id="TCNIFKD"/>
<feature type="signal peptide" evidence="1">
    <location>
        <begin position="1"/>
        <end position="17"/>
    </location>
</feature>
<dbReference type="VEuPathDB" id="FungiDB:JI435_016580"/>
<evidence type="ECO:0000313" key="3">
    <source>
        <dbReference type="Proteomes" id="UP000663193"/>
    </source>
</evidence>
<organism evidence="2 3">
    <name type="scientific">Phaeosphaeria nodorum (strain SN15 / ATCC MYA-4574 / FGSC 10173)</name>
    <name type="common">Glume blotch fungus</name>
    <name type="synonym">Parastagonospora nodorum</name>
    <dbReference type="NCBI Taxonomy" id="321614"/>
    <lineage>
        <taxon>Eukaryota</taxon>
        <taxon>Fungi</taxon>
        <taxon>Dikarya</taxon>
        <taxon>Ascomycota</taxon>
        <taxon>Pezizomycotina</taxon>
        <taxon>Dothideomycetes</taxon>
        <taxon>Pleosporomycetidae</taxon>
        <taxon>Pleosporales</taxon>
        <taxon>Pleosporineae</taxon>
        <taxon>Phaeosphaeriaceae</taxon>
        <taxon>Parastagonospora</taxon>
    </lineage>
</organism>
<protein>
    <submittedName>
        <fullName evidence="2">Uncharacterized protein</fullName>
    </submittedName>
</protein>
<dbReference type="Proteomes" id="UP000663193">
    <property type="component" value="Chromosome 6"/>
</dbReference>
<sequence length="121" mass="12375">MHTTIIIASLFAAFAAAAPADIDARQATTVRVQLSQDSTDTAVQANIPANGQKISIKANFGNLGANVSANRALVVGSSKSGTCNIFKDAAATQRVATIKAGADDARFMAVNLVNGVIVCQV</sequence>
<dbReference type="OrthoDB" id="3686702at2759"/>
<reference evidence="3" key="1">
    <citation type="journal article" date="2021" name="BMC Genomics">
        <title>Chromosome-level genome assembly and manually-curated proteome of model necrotroph Parastagonospora nodorum Sn15 reveals a genome-wide trove of candidate effector homologs, and redundancy of virulence-related functions within an accessory chromosome.</title>
        <authorList>
            <person name="Bertazzoni S."/>
            <person name="Jones D.A.B."/>
            <person name="Phan H.T."/>
            <person name="Tan K.-C."/>
            <person name="Hane J.K."/>
        </authorList>
    </citation>
    <scope>NUCLEOTIDE SEQUENCE [LARGE SCALE GENOMIC DNA]</scope>
    <source>
        <strain evidence="3">SN15 / ATCC MYA-4574 / FGSC 10173)</strain>
    </source>
</reference>
<feature type="chain" id="PRO_5030960619" evidence="1">
    <location>
        <begin position="18"/>
        <end position="121"/>
    </location>
</feature>
<accession>A0A7U2F387</accession>
<evidence type="ECO:0000313" key="2">
    <source>
        <dbReference type="EMBL" id="QRC96768.1"/>
    </source>
</evidence>
<dbReference type="EMBL" id="CP069028">
    <property type="protein sequence ID" value="QRC96768.1"/>
    <property type="molecule type" value="Genomic_DNA"/>
</dbReference>
<evidence type="ECO:0000256" key="1">
    <source>
        <dbReference type="SAM" id="SignalP"/>
    </source>
</evidence>
<name>A0A7U2F387_PHANO</name>